<proteinExistence type="predicted"/>
<accession>A0A1Y5R9K1</accession>
<dbReference type="Proteomes" id="UP000193862">
    <property type="component" value="Unassembled WGS sequence"/>
</dbReference>
<dbReference type="EMBL" id="FWFS01000001">
    <property type="protein sequence ID" value="SLN12297.1"/>
    <property type="molecule type" value="Genomic_DNA"/>
</dbReference>
<organism evidence="2 3">
    <name type="scientific">Aquimixticola soesokkakensis</name>
    <dbReference type="NCBI Taxonomy" id="1519096"/>
    <lineage>
        <taxon>Bacteria</taxon>
        <taxon>Pseudomonadati</taxon>
        <taxon>Pseudomonadota</taxon>
        <taxon>Alphaproteobacteria</taxon>
        <taxon>Rhodobacterales</taxon>
        <taxon>Paracoccaceae</taxon>
        <taxon>Aquimixticola</taxon>
    </lineage>
</organism>
<sequence>MTDSRPLVLVTRPAPQAQRFGRALRAVSQNFEVLEAPVMKIVPVLPQNAPMGQFDVILTSAHAVFAAARLAPEGTAWCVGARTAQAARAAGLRAVDCGGTAQALVTYLRTHQRGPCLYLHGEHRAVDIAEQLNSAAIETHDVMCYRQIALDWPKEVTQRIKAAHPLVLPLFSARSAQLVSARMPDGVPIALVSLSQSVDAAWRGPAPIARFVAGAPTQDSLIATLMSPAVGTLLEGGGLAH</sequence>
<dbReference type="RefSeq" id="WP_159453176.1">
    <property type="nucleotide sequence ID" value="NZ_FWFS01000001.1"/>
</dbReference>
<feature type="domain" description="Tetrapyrrole biosynthesis uroporphyrinogen III synthase" evidence="1">
    <location>
        <begin position="29"/>
        <end position="203"/>
    </location>
</feature>
<keyword evidence="3" id="KW-1185">Reference proteome</keyword>
<dbReference type="AlphaFoldDB" id="A0A1Y5R9K1"/>
<dbReference type="GO" id="GO:0033014">
    <property type="term" value="P:tetrapyrrole biosynthetic process"/>
    <property type="evidence" value="ECO:0007669"/>
    <property type="project" value="InterPro"/>
</dbReference>
<evidence type="ECO:0000259" key="1">
    <source>
        <dbReference type="Pfam" id="PF02602"/>
    </source>
</evidence>
<dbReference type="SUPFAM" id="SSF69618">
    <property type="entry name" value="HemD-like"/>
    <property type="match status" value="1"/>
</dbReference>
<name>A0A1Y5R9K1_9RHOB</name>
<evidence type="ECO:0000313" key="3">
    <source>
        <dbReference type="Proteomes" id="UP000193862"/>
    </source>
</evidence>
<protein>
    <submittedName>
        <fullName evidence="2">Uroporphyrinogen-III synthase</fullName>
    </submittedName>
</protein>
<reference evidence="2 3" key="1">
    <citation type="submission" date="2017-03" db="EMBL/GenBank/DDBJ databases">
        <authorList>
            <person name="Afonso C.L."/>
            <person name="Miller P.J."/>
            <person name="Scott M.A."/>
            <person name="Spackman E."/>
            <person name="Goraichik I."/>
            <person name="Dimitrov K.M."/>
            <person name="Suarez D.L."/>
            <person name="Swayne D.E."/>
        </authorList>
    </citation>
    <scope>NUCLEOTIDE SEQUENCE [LARGE SCALE GENOMIC DNA]</scope>
    <source>
        <strain evidence="2 3">CECT 8620</strain>
    </source>
</reference>
<evidence type="ECO:0000313" key="2">
    <source>
        <dbReference type="EMBL" id="SLN12297.1"/>
    </source>
</evidence>
<dbReference type="InterPro" id="IPR003754">
    <property type="entry name" value="4pyrrol_synth_uPrphyn_synth"/>
</dbReference>
<dbReference type="OrthoDB" id="7204250at2"/>
<dbReference type="Gene3D" id="3.40.50.10090">
    <property type="match status" value="2"/>
</dbReference>
<dbReference type="Pfam" id="PF02602">
    <property type="entry name" value="HEM4"/>
    <property type="match status" value="1"/>
</dbReference>
<gene>
    <name evidence="2" type="ORF">AQS8620_00143</name>
</gene>
<dbReference type="GO" id="GO:0004852">
    <property type="term" value="F:uroporphyrinogen-III synthase activity"/>
    <property type="evidence" value="ECO:0007669"/>
    <property type="project" value="InterPro"/>
</dbReference>
<dbReference type="InterPro" id="IPR036108">
    <property type="entry name" value="4pyrrol_syn_uPrphyn_synt_sf"/>
</dbReference>
<dbReference type="CDD" id="cd06578">
    <property type="entry name" value="HemD"/>
    <property type="match status" value="1"/>
</dbReference>